<dbReference type="OrthoDB" id="9810120at2"/>
<proteinExistence type="inferred from homology"/>
<feature type="transmembrane region" description="Helical" evidence="7">
    <location>
        <begin position="6"/>
        <end position="23"/>
    </location>
</feature>
<feature type="transmembrane region" description="Helical" evidence="7">
    <location>
        <begin position="60"/>
        <end position="81"/>
    </location>
</feature>
<keyword evidence="7" id="KW-1003">Cell membrane</keyword>
<keyword evidence="7" id="KW-0874">Quinone</keyword>
<evidence type="ECO:0000256" key="3">
    <source>
        <dbReference type="ARBA" id="ARBA00022448"/>
    </source>
</evidence>
<evidence type="ECO:0000256" key="2">
    <source>
        <dbReference type="ARBA" id="ARBA00010519"/>
    </source>
</evidence>
<comment type="function">
    <text evidence="7">NDH-1 shuttles electrons from NADH, via FMN and iron-sulfur (Fe-S) centers, to quinones in the respiratory chain. The immediate electron acceptor for the enzyme in this species is believed to be ubiquinone. Couples the redox reaction to proton translocation (for every two electrons transferred, four hydrogen ions are translocated across the cytoplasmic membrane), and thus conserves the redox energy in a proton gradient.</text>
</comment>
<protein>
    <recommendedName>
        <fullName evidence="7">NADH-quinone oxidoreductase subunit K</fullName>
        <ecNumber evidence="7">7.1.1.-</ecNumber>
    </recommendedName>
    <alternativeName>
        <fullName evidence="7">NADH dehydrogenase I subunit K</fullName>
    </alternativeName>
    <alternativeName>
        <fullName evidence="7">NDH-1 subunit K</fullName>
    </alternativeName>
</protein>
<keyword evidence="7" id="KW-1278">Translocase</keyword>
<comment type="subcellular location">
    <subcellularLocation>
        <location evidence="7">Cell membrane</location>
        <topology evidence="7">Multi-pass membrane protein</topology>
    </subcellularLocation>
    <subcellularLocation>
        <location evidence="1">Membrane</location>
        <topology evidence="1">Multi-pass membrane protein</topology>
    </subcellularLocation>
</comment>
<name>A0A2K8KFC2_9RHOB</name>
<evidence type="ECO:0000256" key="5">
    <source>
        <dbReference type="ARBA" id="ARBA00022989"/>
    </source>
</evidence>
<comment type="similarity">
    <text evidence="2 7">Belongs to the complex I subunit 4L family.</text>
</comment>
<dbReference type="InterPro" id="IPR039428">
    <property type="entry name" value="NUOK/Mnh_C1-like"/>
</dbReference>
<keyword evidence="7" id="KW-0520">NAD</keyword>
<dbReference type="PANTHER" id="PTHR11434:SF16">
    <property type="entry name" value="NADH-UBIQUINONE OXIDOREDUCTASE CHAIN 4L"/>
    <property type="match status" value="1"/>
</dbReference>
<feature type="transmembrane region" description="Helical" evidence="7">
    <location>
        <begin position="35"/>
        <end position="54"/>
    </location>
</feature>
<accession>A0A2K8KFC2</accession>
<dbReference type="GO" id="GO:0030964">
    <property type="term" value="C:NADH dehydrogenase complex"/>
    <property type="evidence" value="ECO:0007669"/>
    <property type="project" value="TreeGrafter"/>
</dbReference>
<dbReference type="STRING" id="441209.GCA_001870665_00721"/>
<keyword evidence="7" id="KW-0830">Ubiquinone</keyword>
<organism evidence="8 9">
    <name type="scientific">Roseinatronobacter bogoriensis subsp. barguzinensis</name>
    <dbReference type="NCBI Taxonomy" id="441209"/>
    <lineage>
        <taxon>Bacteria</taxon>
        <taxon>Pseudomonadati</taxon>
        <taxon>Pseudomonadota</taxon>
        <taxon>Alphaproteobacteria</taxon>
        <taxon>Rhodobacterales</taxon>
        <taxon>Paracoccaceae</taxon>
        <taxon>Roseinatronobacter</taxon>
    </lineage>
</organism>
<evidence type="ECO:0000313" key="8">
    <source>
        <dbReference type="EMBL" id="ATX64850.1"/>
    </source>
</evidence>
<keyword evidence="9" id="KW-1185">Reference proteome</keyword>
<dbReference type="HAMAP" id="MF_01456">
    <property type="entry name" value="NDH1_NuoK"/>
    <property type="match status" value="1"/>
</dbReference>
<dbReference type="EC" id="7.1.1.-" evidence="7"/>
<dbReference type="Pfam" id="PF00420">
    <property type="entry name" value="Oxidored_q2"/>
    <property type="match status" value="1"/>
</dbReference>
<keyword evidence="3 7" id="KW-0813">Transport</keyword>
<dbReference type="Gene3D" id="1.10.287.3510">
    <property type="match status" value="1"/>
</dbReference>
<evidence type="ECO:0000256" key="4">
    <source>
        <dbReference type="ARBA" id="ARBA00022692"/>
    </source>
</evidence>
<dbReference type="GO" id="GO:0048038">
    <property type="term" value="F:quinone binding"/>
    <property type="evidence" value="ECO:0007669"/>
    <property type="project" value="UniProtKB-KW"/>
</dbReference>
<gene>
    <name evidence="7" type="primary">nuoK</name>
    <name evidence="8" type="ORF">BG454_02520</name>
</gene>
<keyword evidence="6 7" id="KW-0472">Membrane</keyword>
<dbReference type="NCBIfam" id="NF004320">
    <property type="entry name" value="PRK05715.1-2"/>
    <property type="match status" value="1"/>
</dbReference>
<dbReference type="Proteomes" id="UP000228948">
    <property type="component" value="Chromosome"/>
</dbReference>
<evidence type="ECO:0000256" key="1">
    <source>
        <dbReference type="ARBA" id="ARBA00004141"/>
    </source>
</evidence>
<dbReference type="GO" id="GO:0050136">
    <property type="term" value="F:NADH dehydrogenase (quinone) (non-electrogenic) activity"/>
    <property type="evidence" value="ECO:0007669"/>
    <property type="project" value="UniProtKB-UniRule"/>
</dbReference>
<dbReference type="GO" id="GO:0005886">
    <property type="term" value="C:plasma membrane"/>
    <property type="evidence" value="ECO:0007669"/>
    <property type="project" value="UniProtKB-SubCell"/>
</dbReference>
<dbReference type="RefSeq" id="WP_071479825.1">
    <property type="nucleotide sequence ID" value="NZ_CP024899.1"/>
</dbReference>
<evidence type="ECO:0000256" key="7">
    <source>
        <dbReference type="HAMAP-Rule" id="MF_01456"/>
    </source>
</evidence>
<dbReference type="GO" id="GO:0042773">
    <property type="term" value="P:ATP synthesis coupled electron transport"/>
    <property type="evidence" value="ECO:0007669"/>
    <property type="project" value="InterPro"/>
</dbReference>
<evidence type="ECO:0000256" key="6">
    <source>
        <dbReference type="ARBA" id="ARBA00023136"/>
    </source>
</evidence>
<dbReference type="KEGG" id="rbg:BG454_02520"/>
<dbReference type="PANTHER" id="PTHR11434">
    <property type="entry name" value="NADH-UBIQUINONE OXIDOREDUCTASE SUBUNIT ND4L"/>
    <property type="match status" value="1"/>
</dbReference>
<evidence type="ECO:0000313" key="9">
    <source>
        <dbReference type="Proteomes" id="UP000228948"/>
    </source>
</evidence>
<dbReference type="InterPro" id="IPR001133">
    <property type="entry name" value="NADH_UbQ_OxRdtase_chain4L/K"/>
</dbReference>
<reference evidence="8 9" key="1">
    <citation type="submission" date="2017-11" db="EMBL/GenBank/DDBJ databases">
        <title>Revised Sequence and Annotation of the Rhodobaca barguzinensis strain alga05 Genome.</title>
        <authorList>
            <person name="Kopejtka K."/>
            <person name="Tomasch J.M."/>
            <person name="Bunk B."/>
            <person name="Koblizek M."/>
        </authorList>
    </citation>
    <scope>NUCLEOTIDE SEQUENCE [LARGE SCALE GENOMIC DNA]</scope>
    <source>
        <strain evidence="9">alga05</strain>
    </source>
</reference>
<dbReference type="AlphaFoldDB" id="A0A2K8KFC2"/>
<comment type="catalytic activity">
    <reaction evidence="7">
        <text>a quinone + NADH + 5 H(+)(in) = a quinol + NAD(+) + 4 H(+)(out)</text>
        <dbReference type="Rhea" id="RHEA:57888"/>
        <dbReference type="ChEBI" id="CHEBI:15378"/>
        <dbReference type="ChEBI" id="CHEBI:24646"/>
        <dbReference type="ChEBI" id="CHEBI:57540"/>
        <dbReference type="ChEBI" id="CHEBI:57945"/>
        <dbReference type="ChEBI" id="CHEBI:132124"/>
    </reaction>
</comment>
<keyword evidence="4 7" id="KW-0812">Transmembrane</keyword>
<comment type="subunit">
    <text evidence="7">NDH-1 is composed of 14 different subunits. Subunits NuoA, H, J, K, L, M, N constitute the membrane sector of the complex.</text>
</comment>
<dbReference type="EMBL" id="CP024899">
    <property type="protein sequence ID" value="ATX64850.1"/>
    <property type="molecule type" value="Genomic_DNA"/>
</dbReference>
<keyword evidence="5 7" id="KW-1133">Transmembrane helix</keyword>
<sequence length="99" mass="10313">MTPLNILLVLSAGLFFAGLFGVAARRTILMQLISLEIMLSGPALGFVAVGAYHGSVEGTGMFLMVLGLAAAEVALGLAIYLHMRRATGGDSDLAHRLRG</sequence>